<dbReference type="AlphaFoldDB" id="A0A852YR47"/>
<dbReference type="Proteomes" id="UP000548304">
    <property type="component" value="Unassembled WGS sequence"/>
</dbReference>
<protein>
    <submittedName>
        <fullName evidence="2">Uncharacterized protein</fullName>
    </submittedName>
</protein>
<dbReference type="RefSeq" id="WP_179533789.1">
    <property type="nucleotide sequence ID" value="NZ_JACBYW010000001.1"/>
</dbReference>
<sequence length="139" mass="14324">MEEVAEPGAVPETEQAMPGAPCVPCLMLVMGATADGAASGTKLGEAHDAPTSSCGDVPDDSAAEAAGTVSTVIATEEAAEECPPKTVLAISMLKAQWLLDDAAHDISGGRYSTAQASELVEILEELSRLMRETIGDEHR</sequence>
<proteinExistence type="predicted"/>
<keyword evidence="3" id="KW-1185">Reference proteome</keyword>
<name>A0A852YR47_9ACTN</name>
<organism evidence="2 3">
    <name type="scientific">Actinopolyspora biskrensis</name>
    <dbReference type="NCBI Taxonomy" id="1470178"/>
    <lineage>
        <taxon>Bacteria</taxon>
        <taxon>Bacillati</taxon>
        <taxon>Actinomycetota</taxon>
        <taxon>Actinomycetes</taxon>
        <taxon>Actinopolysporales</taxon>
        <taxon>Actinopolysporaceae</taxon>
        <taxon>Actinopolyspora</taxon>
    </lineage>
</organism>
<comment type="caution">
    <text evidence="2">The sequence shown here is derived from an EMBL/GenBank/DDBJ whole genome shotgun (WGS) entry which is preliminary data.</text>
</comment>
<reference evidence="2 3" key="1">
    <citation type="submission" date="2020-07" db="EMBL/GenBank/DDBJ databases">
        <title>Genomic Encyclopedia of Type Strains, Phase III (KMG-III): the genomes of soil and plant-associated and newly described type strains.</title>
        <authorList>
            <person name="Whitman W."/>
        </authorList>
    </citation>
    <scope>NUCLEOTIDE SEQUENCE [LARGE SCALE GENOMIC DNA]</scope>
    <source>
        <strain evidence="2 3">CECT 8576</strain>
    </source>
</reference>
<feature type="region of interest" description="Disordered" evidence="1">
    <location>
        <begin position="38"/>
        <end position="67"/>
    </location>
</feature>
<evidence type="ECO:0000313" key="2">
    <source>
        <dbReference type="EMBL" id="NYH77211.1"/>
    </source>
</evidence>
<dbReference type="EMBL" id="JACBYW010000001">
    <property type="protein sequence ID" value="NYH77211.1"/>
    <property type="molecule type" value="Genomic_DNA"/>
</dbReference>
<accession>A0A852YR47</accession>
<gene>
    <name evidence="2" type="ORF">FHR84_000525</name>
</gene>
<evidence type="ECO:0000313" key="3">
    <source>
        <dbReference type="Proteomes" id="UP000548304"/>
    </source>
</evidence>
<evidence type="ECO:0000256" key="1">
    <source>
        <dbReference type="SAM" id="MobiDB-lite"/>
    </source>
</evidence>